<reference evidence="2 3" key="1">
    <citation type="journal article" date="2016" name="Genome Biol. Evol.">
        <title>Divergent and convergent evolution of fungal pathogenicity.</title>
        <authorList>
            <person name="Shang Y."/>
            <person name="Xiao G."/>
            <person name="Zheng P."/>
            <person name="Cen K."/>
            <person name="Zhan S."/>
            <person name="Wang C."/>
        </authorList>
    </citation>
    <scope>NUCLEOTIDE SEQUENCE [LARGE SCALE GENOMIC DNA]</scope>
    <source>
        <strain evidence="2 3">RCEF 4871</strain>
    </source>
</reference>
<sequence length="121" mass="13254">MSPPSRCQNTSKQSPTVSAPSKHHIRHSLSHAYVKLSVKQQPKAQNAVPSQIVTNNLATTQRSHLDDGSARTTAPKKPSSPAIEAAPTSETRSEPVTPTSALGREPFRTKHKTTRVLQRWQ</sequence>
<accession>A0A162I3J0</accession>
<gene>
    <name evidence="2" type="ORF">NOR_00428</name>
</gene>
<evidence type="ECO:0000313" key="2">
    <source>
        <dbReference type="EMBL" id="OAA51835.1"/>
    </source>
</evidence>
<feature type="region of interest" description="Disordered" evidence="1">
    <location>
        <begin position="1"/>
        <end position="26"/>
    </location>
</feature>
<proteinExistence type="predicted"/>
<dbReference type="EMBL" id="AZHC01000001">
    <property type="protein sequence ID" value="OAA51835.1"/>
    <property type="molecule type" value="Genomic_DNA"/>
</dbReference>
<feature type="compositionally biased region" description="Polar residues" evidence="1">
    <location>
        <begin position="88"/>
        <end position="100"/>
    </location>
</feature>
<feature type="region of interest" description="Disordered" evidence="1">
    <location>
        <begin position="54"/>
        <end position="121"/>
    </location>
</feature>
<comment type="caution">
    <text evidence="2">The sequence shown here is derived from an EMBL/GenBank/DDBJ whole genome shotgun (WGS) entry which is preliminary data.</text>
</comment>
<evidence type="ECO:0000313" key="3">
    <source>
        <dbReference type="Proteomes" id="UP000243498"/>
    </source>
</evidence>
<dbReference type="Proteomes" id="UP000243498">
    <property type="component" value="Unassembled WGS sequence"/>
</dbReference>
<name>A0A162I3J0_METRR</name>
<organism evidence="2 3">
    <name type="scientific">Metarhizium rileyi (strain RCEF 4871)</name>
    <name type="common">Nomuraea rileyi</name>
    <dbReference type="NCBI Taxonomy" id="1649241"/>
    <lineage>
        <taxon>Eukaryota</taxon>
        <taxon>Fungi</taxon>
        <taxon>Dikarya</taxon>
        <taxon>Ascomycota</taxon>
        <taxon>Pezizomycotina</taxon>
        <taxon>Sordariomycetes</taxon>
        <taxon>Hypocreomycetidae</taxon>
        <taxon>Hypocreales</taxon>
        <taxon>Clavicipitaceae</taxon>
        <taxon>Metarhizium</taxon>
    </lineage>
</organism>
<evidence type="ECO:0000256" key="1">
    <source>
        <dbReference type="SAM" id="MobiDB-lite"/>
    </source>
</evidence>
<keyword evidence="3" id="KW-1185">Reference proteome</keyword>
<dbReference type="AlphaFoldDB" id="A0A162I3J0"/>
<feature type="compositionally biased region" description="Polar residues" evidence="1">
    <location>
        <begin position="1"/>
        <end position="19"/>
    </location>
</feature>
<protein>
    <submittedName>
        <fullName evidence="2">Uncharacterized protein</fullName>
    </submittedName>
</protein>